<dbReference type="EMBL" id="CTRP01000014">
    <property type="protein sequence ID" value="CQR73665.1"/>
    <property type="molecule type" value="Genomic_DNA"/>
</dbReference>
<evidence type="ECO:0000313" key="2">
    <source>
        <dbReference type="Proteomes" id="UP000049855"/>
    </source>
</evidence>
<gene>
    <name evidence="1" type="ORF">SpAn4DRAFT_0127</name>
</gene>
<proteinExistence type="predicted"/>
<evidence type="ECO:0000313" key="1">
    <source>
        <dbReference type="EMBL" id="CQR73665.1"/>
    </source>
</evidence>
<sequence>MLSSNSAKIIIPQKMVINVDHYFAVFFLCPAEKYNKYLLKYRSEVISAR</sequence>
<keyword evidence="2" id="KW-1185">Reference proteome</keyword>
<dbReference type="AlphaFoldDB" id="A0A0U1L294"/>
<accession>A0A0U1L294</accession>
<protein>
    <submittedName>
        <fullName evidence="1">Uncharacterized protein</fullName>
    </submittedName>
</protein>
<organism evidence="1 2">
    <name type="scientific">Sporomusa ovata</name>
    <dbReference type="NCBI Taxonomy" id="2378"/>
    <lineage>
        <taxon>Bacteria</taxon>
        <taxon>Bacillati</taxon>
        <taxon>Bacillota</taxon>
        <taxon>Negativicutes</taxon>
        <taxon>Selenomonadales</taxon>
        <taxon>Sporomusaceae</taxon>
        <taxon>Sporomusa</taxon>
    </lineage>
</organism>
<reference evidence="2" key="1">
    <citation type="submission" date="2015-03" db="EMBL/GenBank/DDBJ databases">
        <authorList>
            <person name="Nijsse Bart"/>
        </authorList>
    </citation>
    <scope>NUCLEOTIDE SEQUENCE [LARGE SCALE GENOMIC DNA]</scope>
</reference>
<name>A0A0U1L294_9FIRM</name>
<dbReference type="Proteomes" id="UP000049855">
    <property type="component" value="Unassembled WGS sequence"/>
</dbReference>